<protein>
    <recommendedName>
        <fullName evidence="3">MBL fold metallo-hydrolase</fullName>
    </recommendedName>
</protein>
<evidence type="ECO:0000313" key="1">
    <source>
        <dbReference type="EMBL" id="MFI7438572.1"/>
    </source>
</evidence>
<dbReference type="Gene3D" id="3.60.15.10">
    <property type="entry name" value="Ribonuclease Z/Hydroxyacylglutathione hydrolase-like"/>
    <property type="match status" value="1"/>
</dbReference>
<dbReference type="InterPro" id="IPR036866">
    <property type="entry name" value="RibonucZ/Hydroxyglut_hydro"/>
</dbReference>
<keyword evidence="2" id="KW-1185">Reference proteome</keyword>
<dbReference type="Proteomes" id="UP001612928">
    <property type="component" value="Unassembled WGS sequence"/>
</dbReference>
<comment type="caution">
    <text evidence="1">The sequence shown here is derived from an EMBL/GenBank/DDBJ whole genome shotgun (WGS) entry which is preliminary data.</text>
</comment>
<evidence type="ECO:0000313" key="2">
    <source>
        <dbReference type="Proteomes" id="UP001612928"/>
    </source>
</evidence>
<proteinExistence type="predicted"/>
<sequence length="63" mass="6811">MGELAITGELVLHPVQLADPGIHYVYDDDQEAAAATRAEVLAGLRAERAILATAHFPDPFLRL</sequence>
<gene>
    <name evidence="1" type="ORF">ACIBP5_01240</name>
</gene>
<organism evidence="1 2">
    <name type="scientific">Nonomuraea indica</name>
    <dbReference type="NCBI Taxonomy" id="1581193"/>
    <lineage>
        <taxon>Bacteria</taxon>
        <taxon>Bacillati</taxon>
        <taxon>Actinomycetota</taxon>
        <taxon>Actinomycetes</taxon>
        <taxon>Streptosporangiales</taxon>
        <taxon>Streptosporangiaceae</taxon>
        <taxon>Nonomuraea</taxon>
    </lineage>
</organism>
<reference evidence="1 2" key="1">
    <citation type="submission" date="2024-10" db="EMBL/GenBank/DDBJ databases">
        <title>The Natural Products Discovery Center: Release of the First 8490 Sequenced Strains for Exploring Actinobacteria Biosynthetic Diversity.</title>
        <authorList>
            <person name="Kalkreuter E."/>
            <person name="Kautsar S.A."/>
            <person name="Yang D."/>
            <person name="Bader C.D."/>
            <person name="Teijaro C.N."/>
            <person name="Fluegel L."/>
            <person name="Davis C.M."/>
            <person name="Simpson J.R."/>
            <person name="Lauterbach L."/>
            <person name="Steele A.D."/>
            <person name="Gui C."/>
            <person name="Meng S."/>
            <person name="Li G."/>
            <person name="Viehrig K."/>
            <person name="Ye F."/>
            <person name="Su P."/>
            <person name="Kiefer A.F."/>
            <person name="Nichols A."/>
            <person name="Cepeda A.J."/>
            <person name="Yan W."/>
            <person name="Fan B."/>
            <person name="Jiang Y."/>
            <person name="Adhikari A."/>
            <person name="Zheng C.-J."/>
            <person name="Schuster L."/>
            <person name="Cowan T.M."/>
            <person name="Smanski M.J."/>
            <person name="Chevrette M.G."/>
            <person name="De Carvalho L.P.S."/>
            <person name="Shen B."/>
        </authorList>
    </citation>
    <scope>NUCLEOTIDE SEQUENCE [LARGE SCALE GENOMIC DNA]</scope>
    <source>
        <strain evidence="1 2">NPDC049503</strain>
    </source>
</reference>
<dbReference type="RefSeq" id="WP_397018103.1">
    <property type="nucleotide sequence ID" value="NZ_JBITMB010000001.1"/>
</dbReference>
<dbReference type="EMBL" id="JBITMB010000001">
    <property type="protein sequence ID" value="MFI7438572.1"/>
    <property type="molecule type" value="Genomic_DNA"/>
</dbReference>
<evidence type="ECO:0008006" key="3">
    <source>
        <dbReference type="Google" id="ProtNLM"/>
    </source>
</evidence>
<accession>A0ABW7ZVL4</accession>
<name>A0ABW7ZVL4_9ACTN</name>